<dbReference type="InterPro" id="IPR024529">
    <property type="entry name" value="ECF_trnsprt_substrate-spec"/>
</dbReference>
<dbReference type="Proteomes" id="UP000183504">
    <property type="component" value="Unassembled WGS sequence"/>
</dbReference>
<protein>
    <recommendedName>
        <fullName evidence="8">Riboflavin transporter</fullName>
    </recommendedName>
</protein>
<dbReference type="RefSeq" id="WP_072074424.1">
    <property type="nucleotide sequence ID" value="NZ_CDMW01000001.1"/>
</dbReference>
<dbReference type="Pfam" id="PF12822">
    <property type="entry name" value="ECF_trnsprt"/>
    <property type="match status" value="1"/>
</dbReference>
<evidence type="ECO:0000256" key="7">
    <source>
        <dbReference type="ARBA" id="ARBA00023136"/>
    </source>
</evidence>
<evidence type="ECO:0000256" key="1">
    <source>
        <dbReference type="ARBA" id="ARBA00004651"/>
    </source>
</evidence>
<evidence type="ECO:0000256" key="5">
    <source>
        <dbReference type="ARBA" id="ARBA00022692"/>
    </source>
</evidence>
<evidence type="ECO:0000256" key="4">
    <source>
        <dbReference type="ARBA" id="ARBA00022475"/>
    </source>
</evidence>
<evidence type="ECO:0000256" key="3">
    <source>
        <dbReference type="ARBA" id="ARBA00022448"/>
    </source>
</evidence>
<evidence type="ECO:0000256" key="9">
    <source>
        <dbReference type="SAM" id="Phobius"/>
    </source>
</evidence>
<comment type="function">
    <text evidence="8">Probably a riboflavin-binding protein that interacts with the energy-coupling factor (ECF) ABC-transporter complex.</text>
</comment>
<dbReference type="Gene3D" id="1.10.1760.20">
    <property type="match status" value="1"/>
</dbReference>
<keyword evidence="5 9" id="KW-0812">Transmembrane</keyword>
<evidence type="ECO:0000256" key="8">
    <source>
        <dbReference type="PIRNR" id="PIRNR037778"/>
    </source>
</evidence>
<feature type="transmembrane region" description="Helical" evidence="9">
    <location>
        <begin position="108"/>
        <end position="129"/>
    </location>
</feature>
<feature type="transmembrane region" description="Helical" evidence="9">
    <location>
        <begin position="149"/>
        <end position="173"/>
    </location>
</feature>
<name>A0A0B7GSB5_STRSA</name>
<evidence type="ECO:0000256" key="2">
    <source>
        <dbReference type="ARBA" id="ARBA00005540"/>
    </source>
</evidence>
<dbReference type="InterPro" id="IPR025720">
    <property type="entry name" value="RibU"/>
</dbReference>
<evidence type="ECO:0000313" key="10">
    <source>
        <dbReference type="EMBL" id="CEL90914.1"/>
    </source>
</evidence>
<evidence type="ECO:0000256" key="6">
    <source>
        <dbReference type="ARBA" id="ARBA00022989"/>
    </source>
</evidence>
<reference evidence="10 11" key="1">
    <citation type="submission" date="2015-01" db="EMBL/GenBank/DDBJ databases">
        <authorList>
            <person name="Pelicic Vladimir"/>
        </authorList>
    </citation>
    <scope>NUCLEOTIDE SEQUENCE [LARGE SCALE GENOMIC DNA]</scope>
    <source>
        <strain evidence="10 11">2908</strain>
    </source>
</reference>
<keyword evidence="3 8" id="KW-0813">Transport</keyword>
<gene>
    <name evidence="10" type="primary">ribU</name>
    <name evidence="10" type="ORF">SSV_1625</name>
</gene>
<evidence type="ECO:0000313" key="11">
    <source>
        <dbReference type="Proteomes" id="UP000183504"/>
    </source>
</evidence>
<accession>A0A0B7GSB5</accession>
<organism evidence="10 11">
    <name type="scientific">Streptococcus sanguinis</name>
    <dbReference type="NCBI Taxonomy" id="1305"/>
    <lineage>
        <taxon>Bacteria</taxon>
        <taxon>Bacillati</taxon>
        <taxon>Bacillota</taxon>
        <taxon>Bacilli</taxon>
        <taxon>Lactobacillales</taxon>
        <taxon>Streptococcaceae</taxon>
        <taxon>Streptococcus</taxon>
    </lineage>
</organism>
<comment type="subcellular location">
    <subcellularLocation>
        <location evidence="1">Cell membrane</location>
        <topology evidence="1">Multi-pass membrane protein</topology>
    </subcellularLocation>
</comment>
<keyword evidence="6 9" id="KW-1133">Transmembrane helix</keyword>
<dbReference type="GO" id="GO:0005886">
    <property type="term" value="C:plasma membrane"/>
    <property type="evidence" value="ECO:0007669"/>
    <property type="project" value="UniProtKB-SubCell"/>
</dbReference>
<feature type="transmembrane region" description="Helical" evidence="9">
    <location>
        <begin position="6"/>
        <end position="25"/>
    </location>
</feature>
<sequence>MTNTRKLAIVAVLSALSFLLMFYEIPLITEFLKLDFSIIPILLALVVLDLKSSLAVLLIRSVLKLALNNHGVGTLIGLPMNILAVAVFVCAFSLLWKKRKSLSSYVKASLAATLGLTITMIILNVIYAVPLYARFAGFDINKAFGLSKYLLTMIVPFNLLEGVIWAVVFWLIYKLLQPVLKRYEK</sequence>
<dbReference type="PIRSF" id="PIRSF037778">
    <property type="entry name" value="UCP037778_transp_RibU"/>
    <property type="match status" value="1"/>
</dbReference>
<dbReference type="PANTHER" id="PTHR38438">
    <property type="entry name" value="RIBOFLAVIN TRANSPORTER RIBU"/>
    <property type="match status" value="1"/>
</dbReference>
<dbReference type="GO" id="GO:0032217">
    <property type="term" value="F:riboflavin transmembrane transporter activity"/>
    <property type="evidence" value="ECO:0007669"/>
    <property type="project" value="UniProtKB-UniRule"/>
</dbReference>
<comment type="similarity">
    <text evidence="2 8">Belongs to the prokaryotic riboflavin transporter (P-RFT) (TC 2.A.87) family.</text>
</comment>
<dbReference type="EMBL" id="CDMW01000001">
    <property type="protein sequence ID" value="CEL90914.1"/>
    <property type="molecule type" value="Genomic_DNA"/>
</dbReference>
<dbReference type="PANTHER" id="PTHR38438:SF1">
    <property type="entry name" value="RIBOFLAVIN TRANSPORTER RIBU"/>
    <property type="match status" value="1"/>
</dbReference>
<keyword evidence="7 8" id="KW-0472">Membrane</keyword>
<keyword evidence="4 8" id="KW-1003">Cell membrane</keyword>
<proteinExistence type="inferred from homology"/>
<dbReference type="AlphaFoldDB" id="A0A0B7GSB5"/>
<feature type="transmembrane region" description="Helical" evidence="9">
    <location>
        <begin position="75"/>
        <end position="96"/>
    </location>
</feature>